<feature type="region of interest" description="Disordered" evidence="1">
    <location>
        <begin position="1"/>
        <end position="34"/>
    </location>
</feature>
<organism evidence="3 4">
    <name type="scientific">Symbiodinium necroappetens</name>
    <dbReference type="NCBI Taxonomy" id="1628268"/>
    <lineage>
        <taxon>Eukaryota</taxon>
        <taxon>Sar</taxon>
        <taxon>Alveolata</taxon>
        <taxon>Dinophyceae</taxon>
        <taxon>Suessiales</taxon>
        <taxon>Symbiodiniaceae</taxon>
        <taxon>Symbiodinium</taxon>
    </lineage>
</organism>
<comment type="caution">
    <text evidence="3">The sequence shown here is derived from an EMBL/GenBank/DDBJ whole genome shotgun (WGS) entry which is preliminary data.</text>
</comment>
<reference evidence="3" key="1">
    <citation type="submission" date="2021-02" db="EMBL/GenBank/DDBJ databases">
        <authorList>
            <person name="Dougan E. K."/>
            <person name="Rhodes N."/>
            <person name="Thang M."/>
            <person name="Chan C."/>
        </authorList>
    </citation>
    <scope>NUCLEOTIDE SEQUENCE</scope>
</reference>
<feature type="transmembrane region" description="Helical" evidence="2">
    <location>
        <begin position="56"/>
        <end position="78"/>
    </location>
</feature>
<sequence length="299" mass="33185">MAGAEDFVWPGADVQANEPSASSAPAEAPAAGAPTAPGVVPPMLPGMMMPGMLPGMAMPGMMPGMLPGANPMLLASMMMPNPMMAMMMGGVGGAAGLAAAGEKKEEPNKVESPIDNRVRELCRDYGIEDRLMRKLNDVMMRRPDTFEEDLNTVRSRLSKERPDIGVLITQLDRGIFVTRSNIHPDMMAVVNKYKLDDRATQRLVESMRKRKKTMQEDLKAIDVRLASAERPSGLLMTLLQGLDTMGKLPVAPKSLGLPGSYDPREEKEKERPKERDRDRRDRDRDRDKKRSRSRSRRRK</sequence>
<feature type="compositionally biased region" description="Low complexity" evidence="1">
    <location>
        <begin position="18"/>
        <end position="34"/>
    </location>
</feature>
<proteinExistence type="predicted"/>
<accession>A0A812ZMX1</accession>
<evidence type="ECO:0000256" key="1">
    <source>
        <dbReference type="SAM" id="MobiDB-lite"/>
    </source>
</evidence>
<dbReference type="EMBL" id="CAJNJA010048597">
    <property type="protein sequence ID" value="CAE7832372.1"/>
    <property type="molecule type" value="Genomic_DNA"/>
</dbReference>
<evidence type="ECO:0000313" key="4">
    <source>
        <dbReference type="Proteomes" id="UP000601435"/>
    </source>
</evidence>
<keyword evidence="2" id="KW-1133">Transmembrane helix</keyword>
<dbReference type="OrthoDB" id="441882at2759"/>
<evidence type="ECO:0000313" key="3">
    <source>
        <dbReference type="EMBL" id="CAE7832372.1"/>
    </source>
</evidence>
<evidence type="ECO:0000256" key="2">
    <source>
        <dbReference type="SAM" id="Phobius"/>
    </source>
</evidence>
<protein>
    <submittedName>
        <fullName evidence="3">Uncharacterized protein</fullName>
    </submittedName>
</protein>
<dbReference type="Proteomes" id="UP000601435">
    <property type="component" value="Unassembled WGS sequence"/>
</dbReference>
<feature type="region of interest" description="Disordered" evidence="1">
    <location>
        <begin position="249"/>
        <end position="299"/>
    </location>
</feature>
<name>A0A812ZMX1_9DINO</name>
<dbReference type="AlphaFoldDB" id="A0A812ZMX1"/>
<keyword evidence="2" id="KW-0812">Transmembrane</keyword>
<feature type="compositionally biased region" description="Basic residues" evidence="1">
    <location>
        <begin position="289"/>
        <end position="299"/>
    </location>
</feature>
<feature type="compositionally biased region" description="Basic and acidic residues" evidence="1">
    <location>
        <begin position="262"/>
        <end position="288"/>
    </location>
</feature>
<gene>
    <name evidence="3" type="ORF">SNEC2469_LOCUS24910</name>
</gene>
<keyword evidence="4" id="KW-1185">Reference proteome</keyword>
<keyword evidence="2" id="KW-0472">Membrane</keyword>